<dbReference type="GO" id="GO:0033389">
    <property type="term" value="P:putrescine biosynthetic process from arginine, via agmatine"/>
    <property type="evidence" value="ECO:0007669"/>
    <property type="project" value="TreeGrafter"/>
</dbReference>
<evidence type="ECO:0000256" key="6">
    <source>
        <dbReference type="RuleBase" id="RU003684"/>
    </source>
</evidence>
<dbReference type="PANTHER" id="PTHR11358:SF35">
    <property type="entry name" value="FORMIMIDOYLGLUTAMASE"/>
    <property type="match status" value="1"/>
</dbReference>
<comment type="similarity">
    <text evidence="5 6">Belongs to the arginase family.</text>
</comment>
<dbReference type="PROSITE" id="PS01053">
    <property type="entry name" value="ARGINASE_1"/>
    <property type="match status" value="1"/>
</dbReference>
<comment type="caution">
    <text evidence="7">The sequence shown here is derived from an EMBL/GenBank/DDBJ whole genome shotgun (WGS) entry which is preliminary data.</text>
</comment>
<evidence type="ECO:0000256" key="1">
    <source>
        <dbReference type="ARBA" id="ARBA00022723"/>
    </source>
</evidence>
<accession>A0A9X8ZYM2</accession>
<keyword evidence="4" id="KW-0464">Manganese</keyword>
<organism evidence="7 8">
    <name type="scientific">Bacillus cereus</name>
    <dbReference type="NCBI Taxonomy" id="1396"/>
    <lineage>
        <taxon>Bacteria</taxon>
        <taxon>Bacillati</taxon>
        <taxon>Bacillota</taxon>
        <taxon>Bacilli</taxon>
        <taxon>Bacillales</taxon>
        <taxon>Bacillaceae</taxon>
        <taxon>Bacillus</taxon>
        <taxon>Bacillus cereus group</taxon>
    </lineage>
</organism>
<evidence type="ECO:0000256" key="5">
    <source>
        <dbReference type="PROSITE-ProRule" id="PRU00742"/>
    </source>
</evidence>
<dbReference type="GO" id="GO:0006547">
    <property type="term" value="P:L-histidine metabolic process"/>
    <property type="evidence" value="ECO:0007669"/>
    <property type="project" value="UniProtKB-KW"/>
</dbReference>
<keyword evidence="1" id="KW-0479">Metal-binding</keyword>
<evidence type="ECO:0000313" key="8">
    <source>
        <dbReference type="Proteomes" id="UP000308444"/>
    </source>
</evidence>
<evidence type="ECO:0000313" key="7">
    <source>
        <dbReference type="EMBL" id="TKI81023.1"/>
    </source>
</evidence>
<feature type="non-terminal residue" evidence="7">
    <location>
        <position position="78"/>
    </location>
</feature>
<dbReference type="Gene3D" id="3.40.800.10">
    <property type="entry name" value="Ureohydrolase domain"/>
    <property type="match status" value="1"/>
</dbReference>
<name>A0A9X8ZYM2_BACCE</name>
<dbReference type="InterPro" id="IPR023696">
    <property type="entry name" value="Ureohydrolase_dom_sf"/>
</dbReference>
<dbReference type="GO" id="GO:0008783">
    <property type="term" value="F:agmatinase activity"/>
    <property type="evidence" value="ECO:0007669"/>
    <property type="project" value="TreeGrafter"/>
</dbReference>
<dbReference type="GO" id="GO:0046872">
    <property type="term" value="F:metal ion binding"/>
    <property type="evidence" value="ECO:0007669"/>
    <property type="project" value="UniProtKB-KW"/>
</dbReference>
<gene>
    <name evidence="7" type="ORF">FC695_43200</name>
</gene>
<dbReference type="PROSITE" id="PS51409">
    <property type="entry name" value="ARGINASE_2"/>
    <property type="match status" value="1"/>
</dbReference>
<proteinExistence type="inferred from homology"/>
<evidence type="ECO:0000256" key="2">
    <source>
        <dbReference type="ARBA" id="ARBA00022801"/>
    </source>
</evidence>
<dbReference type="PANTHER" id="PTHR11358">
    <property type="entry name" value="ARGINASE/AGMATINASE"/>
    <property type="match status" value="1"/>
</dbReference>
<dbReference type="Pfam" id="PF00491">
    <property type="entry name" value="Arginase"/>
    <property type="match status" value="1"/>
</dbReference>
<dbReference type="EMBL" id="SZOH01005104">
    <property type="protein sequence ID" value="TKI81023.1"/>
    <property type="molecule type" value="Genomic_DNA"/>
</dbReference>
<dbReference type="AlphaFoldDB" id="A0A9X8ZYM2"/>
<sequence length="78" mass="8588">SNARAYHEYAIEHGVTVYTMKDVREREIKDIITESIEVLRNQGVTSIYISLDMDVLDQAFAPGCPAIGPGGMDSTTLL</sequence>
<dbReference type="InterPro" id="IPR006035">
    <property type="entry name" value="Ureohydrolase"/>
</dbReference>
<dbReference type="Proteomes" id="UP000308444">
    <property type="component" value="Unassembled WGS sequence"/>
</dbReference>
<keyword evidence="2 6" id="KW-0378">Hydrolase</keyword>
<evidence type="ECO:0000256" key="3">
    <source>
        <dbReference type="ARBA" id="ARBA00022808"/>
    </source>
</evidence>
<keyword evidence="3" id="KW-0369">Histidine metabolism</keyword>
<feature type="non-terminal residue" evidence="7">
    <location>
        <position position="1"/>
    </location>
</feature>
<dbReference type="SUPFAM" id="SSF52768">
    <property type="entry name" value="Arginase/deacetylase"/>
    <property type="match status" value="1"/>
</dbReference>
<protein>
    <submittedName>
        <fullName evidence="7">Formimidoylglutamase</fullName>
    </submittedName>
</protein>
<reference evidence="7 8" key="1">
    <citation type="journal article" date="2019" name="Environ. Microbiol.">
        <title>An active ?-lactamase is a part of an orchestrated cell wall stress resistance network of Bacillus subtilis and related rhizosphere species.</title>
        <authorList>
            <person name="Bucher T."/>
            <person name="Keren-Paz A."/>
            <person name="Hausser J."/>
            <person name="Olender T."/>
            <person name="Cytryn E."/>
            <person name="Kolodkin-Gal I."/>
        </authorList>
    </citation>
    <scope>NUCLEOTIDE SEQUENCE [LARGE SCALE GENOMIC DNA]</scope>
    <source>
        <strain evidence="7 8">I32</strain>
    </source>
</reference>
<evidence type="ECO:0000256" key="4">
    <source>
        <dbReference type="ARBA" id="ARBA00023211"/>
    </source>
</evidence>
<dbReference type="InterPro" id="IPR020855">
    <property type="entry name" value="Ureohydrolase_Mn_BS"/>
</dbReference>